<reference evidence="1 2" key="1">
    <citation type="submission" date="2024-09" db="EMBL/GenBank/DDBJ databases">
        <authorList>
            <person name="Sun Q."/>
            <person name="Mori K."/>
        </authorList>
    </citation>
    <scope>NUCLEOTIDE SEQUENCE [LARGE SCALE GENOMIC DNA]</scope>
    <source>
        <strain evidence="1 2">CECT 8064</strain>
    </source>
</reference>
<dbReference type="Proteomes" id="UP001589645">
    <property type="component" value="Unassembled WGS sequence"/>
</dbReference>
<organism evidence="1 2">
    <name type="scientific">Vibrio olivae</name>
    <dbReference type="NCBI Taxonomy" id="1243002"/>
    <lineage>
        <taxon>Bacteria</taxon>
        <taxon>Pseudomonadati</taxon>
        <taxon>Pseudomonadota</taxon>
        <taxon>Gammaproteobacteria</taxon>
        <taxon>Vibrionales</taxon>
        <taxon>Vibrionaceae</taxon>
        <taxon>Vibrio</taxon>
    </lineage>
</organism>
<gene>
    <name evidence="1" type="ORF">ACFFUV_21850</name>
</gene>
<dbReference type="EMBL" id="JBHMEP010000015">
    <property type="protein sequence ID" value="MFB9137599.1"/>
    <property type="molecule type" value="Genomic_DNA"/>
</dbReference>
<protein>
    <submittedName>
        <fullName evidence="1">MazG-related protein</fullName>
    </submittedName>
</protein>
<dbReference type="SUPFAM" id="SSF81301">
    <property type="entry name" value="Nucleotidyltransferase"/>
    <property type="match status" value="1"/>
</dbReference>
<name>A0ABV5HTM4_9VIBR</name>
<accession>A0ABV5HTM4</accession>
<comment type="caution">
    <text evidence="1">The sequence shown here is derived from an EMBL/GenBank/DDBJ whole genome shotgun (WGS) entry which is preliminary data.</text>
</comment>
<dbReference type="InterPro" id="IPR043519">
    <property type="entry name" value="NT_sf"/>
</dbReference>
<dbReference type="RefSeq" id="WP_390197508.1">
    <property type="nucleotide sequence ID" value="NZ_JBHMEP010000015.1"/>
</dbReference>
<dbReference type="Gene3D" id="3.30.460.40">
    <property type="match status" value="1"/>
</dbReference>
<sequence>MSKRVKSALVWLKNILDSEHVEYQIVGGLAATIHGSLREIADIDLYIHNNDAHKILPHVAPFISKPLTHYVGYGWDLDYFQLIYNDQKIEIGLSENSKIQSANDGSWHDLKINFSQSNAIDYLGLRLPVMPIQQLVAYKKILAREVDLIDIRELGFN</sequence>
<proteinExistence type="predicted"/>
<evidence type="ECO:0000313" key="1">
    <source>
        <dbReference type="EMBL" id="MFB9137599.1"/>
    </source>
</evidence>
<evidence type="ECO:0000313" key="2">
    <source>
        <dbReference type="Proteomes" id="UP001589645"/>
    </source>
</evidence>
<keyword evidence="2" id="KW-1185">Reference proteome</keyword>